<dbReference type="InterPro" id="IPR036397">
    <property type="entry name" value="RNaseH_sf"/>
</dbReference>
<dbReference type="InterPro" id="IPR044730">
    <property type="entry name" value="RNase_H-like_dom_plant"/>
</dbReference>
<dbReference type="SUPFAM" id="SSF56672">
    <property type="entry name" value="DNA/RNA polymerases"/>
    <property type="match status" value="1"/>
</dbReference>
<evidence type="ECO:0000313" key="3">
    <source>
        <dbReference type="Proteomes" id="UP001358586"/>
    </source>
</evidence>
<dbReference type="PANTHER" id="PTHR46890:SF48">
    <property type="entry name" value="RNA-DIRECTED DNA POLYMERASE"/>
    <property type="match status" value="1"/>
</dbReference>
<dbReference type="Pfam" id="PF00078">
    <property type="entry name" value="RVT_1"/>
    <property type="match status" value="1"/>
</dbReference>
<organism evidence="2 3">
    <name type="scientific">Gossypium arboreum</name>
    <name type="common">Tree cotton</name>
    <name type="synonym">Gossypium nanking</name>
    <dbReference type="NCBI Taxonomy" id="29729"/>
    <lineage>
        <taxon>Eukaryota</taxon>
        <taxon>Viridiplantae</taxon>
        <taxon>Streptophyta</taxon>
        <taxon>Embryophyta</taxon>
        <taxon>Tracheophyta</taxon>
        <taxon>Spermatophyta</taxon>
        <taxon>Magnoliopsida</taxon>
        <taxon>eudicotyledons</taxon>
        <taxon>Gunneridae</taxon>
        <taxon>Pentapetalae</taxon>
        <taxon>rosids</taxon>
        <taxon>malvids</taxon>
        <taxon>Malvales</taxon>
        <taxon>Malvaceae</taxon>
        <taxon>Malvoideae</taxon>
        <taxon>Gossypium</taxon>
    </lineage>
</organism>
<sequence length="971" mass="112301">MEKKLNAKRMEMIRLKCGFTNSIDVRAVGTKEGLSLGWKGNSLVSLRSYSNYHVNIDIYDNENSVNWRLTGFYGHLDERYLRHSWELLAQLANDHLGPWLEKKEQRLILEKRLLELYDRDPTDEVLAKIVELASNFFVIYTRILMLAEMIVLLGLVERKISKNMNDYLLQPFIADEIWQAVKMMASLKSPSVDGFPALFYQRYWHVIGTDVSNYCLSILKGDTKMEEINKTNIVLIPKVAKPKTFSQFRLISLCNVIYKIIVKVLVNRMSLILGHCIDEAQGAFIPGRHISDNVLIAYEVLHSLKMKKRRKQGNFMLKLDMSKAYDRVEWDFLAGMMSRLRFHQDWVVLIMRCVCSVTYTVGINEDINDRFSPTRGLRQGDPLSPYLFLICAEGLSILMNEATNNKMLRGTLIGRNRFVINHLLFANNCILFEDASEEGANVIRNIMKEYELISGQQVNLDKSLIYFRANICQQERDSITSILGVRVASNLEKHLSLPMMVGKKKRWAFANFVDRRNFKQVWWDNSKSKKGIHWSTWSDLCFPKVEDGMGFRDLWLFNKALLAKQVWRLLAQHGCLLAKVFKARYYPHSNVLSARIGSYPSFTWRSICSAKELIKDGLLWRIGNGEDVNIWNDPWLPGPGNNRLAQDTLVWRHDTTREYSIKSGYRALLTEKSQCSKYKSAVIDNNKNFYKLLWELQLPSKLKIYMWRLINDYVPHFTNLLKRRLCVDNACPLCKESPEDSDHLLWYCDILRQLWHFLNISIALIRNTLDCKNQVDILMFVQRYTQELRLSYTTIGQPSNKGKEIWQPPNPGVIKLNFVTSFNSDSNSSIASVIARNAEDKIMGACTYPYKVVVNAFVVEARACEWAILFAIAMGFRSVLLEGDSLTTIIKLSSSREDRSILRPILQHIRILEGQFEKVSYYFVPRGVNRAAHSLAMEGRGRSLACFWVEEIPASVEKIVEVDWACCLCHQ</sequence>
<dbReference type="Gene3D" id="3.30.420.10">
    <property type="entry name" value="Ribonuclease H-like superfamily/Ribonuclease H"/>
    <property type="match status" value="1"/>
</dbReference>
<dbReference type="InterPro" id="IPR052343">
    <property type="entry name" value="Retrotransposon-Effector_Assoc"/>
</dbReference>
<dbReference type="InterPro" id="IPR000477">
    <property type="entry name" value="RT_dom"/>
</dbReference>
<name>A0ABR0PE71_GOSAR</name>
<dbReference type="InterPro" id="IPR026960">
    <property type="entry name" value="RVT-Znf"/>
</dbReference>
<dbReference type="PROSITE" id="PS50878">
    <property type="entry name" value="RT_POL"/>
    <property type="match status" value="1"/>
</dbReference>
<dbReference type="Proteomes" id="UP001358586">
    <property type="component" value="Chromosome 7"/>
</dbReference>
<dbReference type="EMBL" id="JARKNE010000007">
    <property type="protein sequence ID" value="KAK5819447.1"/>
    <property type="molecule type" value="Genomic_DNA"/>
</dbReference>
<dbReference type="InterPro" id="IPR002156">
    <property type="entry name" value="RNaseH_domain"/>
</dbReference>
<protein>
    <recommendedName>
        <fullName evidence="1">Reverse transcriptase domain-containing protein</fullName>
    </recommendedName>
</protein>
<dbReference type="InterPro" id="IPR043502">
    <property type="entry name" value="DNA/RNA_pol_sf"/>
</dbReference>
<evidence type="ECO:0000259" key="1">
    <source>
        <dbReference type="PROSITE" id="PS50878"/>
    </source>
</evidence>
<gene>
    <name evidence="2" type="ORF">PVK06_024448</name>
</gene>
<dbReference type="Pfam" id="PF13456">
    <property type="entry name" value="RVT_3"/>
    <property type="match status" value="1"/>
</dbReference>
<feature type="domain" description="Reverse transcriptase" evidence="1">
    <location>
        <begin position="217"/>
        <end position="487"/>
    </location>
</feature>
<dbReference type="PANTHER" id="PTHR46890">
    <property type="entry name" value="NON-LTR RETROLELEMENT REVERSE TRANSCRIPTASE-LIKE PROTEIN-RELATED"/>
    <property type="match status" value="1"/>
</dbReference>
<dbReference type="Pfam" id="PF13966">
    <property type="entry name" value="zf-RVT"/>
    <property type="match status" value="1"/>
</dbReference>
<reference evidence="2 3" key="1">
    <citation type="submission" date="2023-03" db="EMBL/GenBank/DDBJ databases">
        <title>WGS of Gossypium arboreum.</title>
        <authorList>
            <person name="Yu D."/>
        </authorList>
    </citation>
    <scope>NUCLEOTIDE SEQUENCE [LARGE SCALE GENOMIC DNA]</scope>
    <source>
        <tissue evidence="2">Leaf</tissue>
    </source>
</reference>
<comment type="caution">
    <text evidence="2">The sequence shown here is derived from an EMBL/GenBank/DDBJ whole genome shotgun (WGS) entry which is preliminary data.</text>
</comment>
<proteinExistence type="predicted"/>
<accession>A0ABR0PE71</accession>
<evidence type="ECO:0000313" key="2">
    <source>
        <dbReference type="EMBL" id="KAK5819447.1"/>
    </source>
</evidence>
<keyword evidence="3" id="KW-1185">Reference proteome</keyword>
<dbReference type="CDD" id="cd06222">
    <property type="entry name" value="RNase_H_like"/>
    <property type="match status" value="1"/>
</dbReference>
<dbReference type="CDD" id="cd01650">
    <property type="entry name" value="RT_nLTR_like"/>
    <property type="match status" value="1"/>
</dbReference>